<dbReference type="CDD" id="cd08283">
    <property type="entry name" value="FDH_like_1"/>
    <property type="match status" value="1"/>
</dbReference>
<evidence type="ECO:0000256" key="5">
    <source>
        <dbReference type="RuleBase" id="RU361277"/>
    </source>
</evidence>
<dbReference type="STRING" id="1306947.J120_01010"/>
<dbReference type="InterPro" id="IPR013154">
    <property type="entry name" value="ADH-like_N"/>
</dbReference>
<protein>
    <submittedName>
        <fullName evidence="8">Alanine acetyltransferase</fullName>
    </submittedName>
</protein>
<feature type="domain" description="Alcohol dehydrogenase-like N-terminal" evidence="7">
    <location>
        <begin position="25"/>
        <end position="149"/>
    </location>
</feature>
<dbReference type="EMBL" id="ARQD01000001">
    <property type="protein sequence ID" value="KIX85535.1"/>
    <property type="molecule type" value="Genomic_DNA"/>
</dbReference>
<dbReference type="GO" id="GO:0016740">
    <property type="term" value="F:transferase activity"/>
    <property type="evidence" value="ECO:0007669"/>
    <property type="project" value="UniProtKB-KW"/>
</dbReference>
<keyword evidence="8" id="KW-0808">Transferase</keyword>
<dbReference type="InterPro" id="IPR011032">
    <property type="entry name" value="GroES-like_sf"/>
</dbReference>
<comment type="cofactor">
    <cofactor evidence="1 5">
        <name>Zn(2+)</name>
        <dbReference type="ChEBI" id="CHEBI:29105"/>
    </cofactor>
</comment>
<dbReference type="GO" id="GO:0008270">
    <property type="term" value="F:zinc ion binding"/>
    <property type="evidence" value="ECO:0007669"/>
    <property type="project" value="InterPro"/>
</dbReference>
<dbReference type="Gene3D" id="3.40.50.720">
    <property type="entry name" value="NAD(P)-binding Rossmann-like Domain"/>
    <property type="match status" value="1"/>
</dbReference>
<dbReference type="Pfam" id="PF08240">
    <property type="entry name" value="ADH_N"/>
    <property type="match status" value="1"/>
</dbReference>
<dbReference type="InterPro" id="IPR002328">
    <property type="entry name" value="ADH_Zn_CS"/>
</dbReference>
<dbReference type="GO" id="GO:0016491">
    <property type="term" value="F:oxidoreductase activity"/>
    <property type="evidence" value="ECO:0007669"/>
    <property type="project" value="UniProtKB-KW"/>
</dbReference>
<dbReference type="PANTHER" id="PTHR42813:SF7">
    <property type="entry name" value="ALCOHOL DEHYDROGENASE (ZN-DEPENDENT)-RELATED"/>
    <property type="match status" value="1"/>
</dbReference>
<keyword evidence="4" id="KW-0560">Oxidoreductase</keyword>
<keyword evidence="3 5" id="KW-0862">Zinc</keyword>
<dbReference type="Gene3D" id="3.90.180.10">
    <property type="entry name" value="Medium-chain alcohol dehydrogenases, catalytic domain"/>
    <property type="match status" value="1"/>
</dbReference>
<evidence type="ECO:0000313" key="8">
    <source>
        <dbReference type="EMBL" id="KIX85535.1"/>
    </source>
</evidence>
<evidence type="ECO:0000259" key="7">
    <source>
        <dbReference type="Pfam" id="PF08240"/>
    </source>
</evidence>
<dbReference type="AlphaFoldDB" id="A0A0D2I2W6"/>
<comment type="similarity">
    <text evidence="5">Belongs to the zinc-containing alcohol dehydrogenase family.</text>
</comment>
<dbReference type="PANTHER" id="PTHR42813">
    <property type="entry name" value="ZINC-TYPE ALCOHOL DEHYDROGENASE-LIKE"/>
    <property type="match status" value="1"/>
</dbReference>
<evidence type="ECO:0000313" key="9">
    <source>
        <dbReference type="Proteomes" id="UP000032214"/>
    </source>
</evidence>
<evidence type="ECO:0000256" key="1">
    <source>
        <dbReference type="ARBA" id="ARBA00001947"/>
    </source>
</evidence>
<reference evidence="8 9" key="1">
    <citation type="journal article" date="2013" name="Proc. Natl. Acad. Sci. U.S.A.">
        <title>Candidate phylum TM6 genome recovered from a hospital sink biofilm provides genomic insights into this uncultivated phylum.</title>
        <authorList>
            <person name="McLean J.S."/>
            <person name="Lombardo M.J."/>
            <person name="Badger J.H."/>
            <person name="Edlund A."/>
            <person name="Novotny M."/>
            <person name="Yee-Greenbaum J."/>
            <person name="Vyahhi N."/>
            <person name="Hall A.P."/>
            <person name="Yang Y."/>
            <person name="Dupont C.L."/>
            <person name="Ziegler M.G."/>
            <person name="Chitsaz H."/>
            <person name="Allen A.E."/>
            <person name="Yooseph S."/>
            <person name="Tesler G."/>
            <person name="Pevzner P.A."/>
            <person name="Friedman R.M."/>
            <person name="Nealson K.H."/>
            <person name="Venter J.C."/>
            <person name="Lasken R.S."/>
        </authorList>
    </citation>
    <scope>NUCLEOTIDE SEQUENCE [LARGE SCALE GENOMIC DNA]</scope>
    <source>
        <strain evidence="8 9">TM6SC1</strain>
    </source>
</reference>
<feature type="domain" description="Alcohol dehydrogenase-like C-terminal" evidence="6">
    <location>
        <begin position="189"/>
        <end position="257"/>
    </location>
</feature>
<dbReference type="InterPro" id="IPR036291">
    <property type="entry name" value="NAD(P)-bd_dom_sf"/>
</dbReference>
<evidence type="ECO:0000256" key="2">
    <source>
        <dbReference type="ARBA" id="ARBA00022723"/>
    </source>
</evidence>
<dbReference type="PROSITE" id="PS00059">
    <property type="entry name" value="ADH_ZINC"/>
    <property type="match status" value="1"/>
</dbReference>
<accession>A0A0D2I2W6</accession>
<dbReference type="eggNOG" id="COG1063">
    <property type="taxonomic scope" value="Bacteria"/>
</dbReference>
<dbReference type="SUPFAM" id="SSF50129">
    <property type="entry name" value="GroES-like"/>
    <property type="match status" value="1"/>
</dbReference>
<comment type="caution">
    <text evidence="8">The sequence shown here is derived from an EMBL/GenBank/DDBJ whole genome shotgun (WGS) entry which is preliminary data.</text>
</comment>
<proteinExistence type="inferred from homology"/>
<organism evidence="8 9">
    <name type="scientific">candidate division TM6 bacterium JCVI TM6SC1</name>
    <dbReference type="NCBI Taxonomy" id="1306947"/>
    <lineage>
        <taxon>Bacteria</taxon>
        <taxon>Candidatus Babelota</taxon>
        <taxon>Vermiphilus</taxon>
    </lineage>
</organism>
<gene>
    <name evidence="8" type="ORF">J120_01010</name>
</gene>
<evidence type="ECO:0000256" key="3">
    <source>
        <dbReference type="ARBA" id="ARBA00022833"/>
    </source>
</evidence>
<evidence type="ECO:0000259" key="6">
    <source>
        <dbReference type="Pfam" id="PF00107"/>
    </source>
</evidence>
<dbReference type="Proteomes" id="UP000032214">
    <property type="component" value="Unassembled WGS sequence"/>
</dbReference>
<dbReference type="SUPFAM" id="SSF51735">
    <property type="entry name" value="NAD(P)-binding Rossmann-fold domains"/>
    <property type="match status" value="1"/>
</dbReference>
<evidence type="ECO:0000256" key="4">
    <source>
        <dbReference type="ARBA" id="ARBA00023002"/>
    </source>
</evidence>
<name>A0A0D2I2W6_9BACT</name>
<keyword evidence="9" id="KW-1185">Reference proteome</keyword>
<keyword evidence="2 5" id="KW-0479">Metal-binding</keyword>
<dbReference type="Pfam" id="PF00107">
    <property type="entry name" value="ADH_zinc_N"/>
    <property type="match status" value="1"/>
</dbReference>
<sequence>MKALVFKAIGDIELQDVADPAIQDAQDVIVRLTRSAICGTDLHFIRGTVPGVAKNTILGHEGVGIVEEIGKEVKTVKPGDRVIIPSTIGCGHCSYCKQEIYAQCDNANPHGPQAGTAFFGGPQSTGPFNGMQAEKVRVPYADAMLLKIPKNVTDDQAILLSDILPTAYMAVEMVNIHTNDTIAVFGCGPVGQLVIACLKKIGIKKIFAVDHIPSRLQMARDQGSYVINFDEVDPVKKLQELTNGQGPDRIIDAVGIDAQKSNRLADIFNTKEFKEELDKIVPHPQPDNGNWVPGNGPSQALQWAVKAIAKAGTISIIGVYPQELTSFAIGAAMNKNVTIRMGNCNHRKYLPMLLEWIEKGEFNIEHFITQKVPFKEIIAAYKHFDAREDNWIKVVLLM</sequence>
<dbReference type="InterPro" id="IPR013149">
    <property type="entry name" value="ADH-like_C"/>
</dbReference>